<dbReference type="InterPro" id="IPR029057">
    <property type="entry name" value="PRTase-like"/>
</dbReference>
<dbReference type="SUPFAM" id="SSF53271">
    <property type="entry name" value="PRTase-like"/>
    <property type="match status" value="1"/>
</dbReference>
<reference evidence="2" key="1">
    <citation type="submission" date="2021-04" db="EMBL/GenBank/DDBJ databases">
        <title>Genome based classification of Actinospica acidithermotolerans sp. nov., an actinobacterium isolated from an Indonesian hot spring.</title>
        <authorList>
            <person name="Kusuma A.B."/>
            <person name="Putra K.E."/>
            <person name="Nafisah S."/>
            <person name="Loh J."/>
            <person name="Nouioui I."/>
            <person name="Goodfellow M."/>
        </authorList>
    </citation>
    <scope>NUCLEOTIDE SEQUENCE</scope>
    <source>
        <strain evidence="2">CSCA 57</strain>
    </source>
</reference>
<dbReference type="CDD" id="cd06223">
    <property type="entry name" value="PRTases_typeI"/>
    <property type="match status" value="1"/>
</dbReference>
<feature type="domain" description="Phosphoribosyltransferase" evidence="1">
    <location>
        <begin position="16"/>
        <end position="172"/>
    </location>
</feature>
<evidence type="ECO:0000313" key="2">
    <source>
        <dbReference type="EMBL" id="MBR7835614.1"/>
    </source>
</evidence>
<proteinExistence type="predicted"/>
<dbReference type="Proteomes" id="UP000675781">
    <property type="component" value="Unassembled WGS sequence"/>
</dbReference>
<dbReference type="Gene3D" id="3.40.50.2020">
    <property type="match status" value="1"/>
</dbReference>
<evidence type="ECO:0000313" key="3">
    <source>
        <dbReference type="Proteomes" id="UP000675781"/>
    </source>
</evidence>
<name>A0A941EV56_9ACTN</name>
<comment type="caution">
    <text evidence="2">The sequence shown here is derived from an EMBL/GenBank/DDBJ whole genome shotgun (WGS) entry which is preliminary data.</text>
</comment>
<gene>
    <name evidence="2" type="ORF">KDL01_20230</name>
</gene>
<protein>
    <recommendedName>
        <fullName evidence="1">Phosphoribosyltransferase domain-containing protein</fullName>
    </recommendedName>
</protein>
<keyword evidence="3" id="KW-1185">Reference proteome</keyword>
<organism evidence="2 3">
    <name type="scientific">Actinospica durhamensis</name>
    <dbReference type="NCBI Taxonomy" id="1508375"/>
    <lineage>
        <taxon>Bacteria</taxon>
        <taxon>Bacillati</taxon>
        <taxon>Actinomycetota</taxon>
        <taxon>Actinomycetes</taxon>
        <taxon>Catenulisporales</taxon>
        <taxon>Actinospicaceae</taxon>
        <taxon>Actinospica</taxon>
    </lineage>
</organism>
<dbReference type="Pfam" id="PF00156">
    <property type="entry name" value="Pribosyltran"/>
    <property type="match status" value="1"/>
</dbReference>
<dbReference type="RefSeq" id="WP_212530105.1">
    <property type="nucleotide sequence ID" value="NZ_JAGSOG010000102.1"/>
</dbReference>
<sequence length="219" mass="23488">MDDMIMRAPAFADRADAGRRLAERVEQLGLPDPVVLGLPRGGVPIARCIADRLGVPVEVFVARKIALPDAPEVGVAAIAEGSEEIVPSPFAGAYGLDPGPKRLASLAAGERRELRRRVAAYRGERALPELAGREVVLADDGLATGVTATAAVRALRRWKPRKLVFAAPVCAPDALERFVGLVDVVVSLLIPKDFEAVGRWYERFDQLRDAEVVRALGPG</sequence>
<dbReference type="Gene3D" id="3.30.1310.20">
    <property type="entry name" value="PRTase-like"/>
    <property type="match status" value="1"/>
</dbReference>
<evidence type="ECO:0000259" key="1">
    <source>
        <dbReference type="Pfam" id="PF00156"/>
    </source>
</evidence>
<accession>A0A941EV56</accession>
<dbReference type="InterPro" id="IPR000836">
    <property type="entry name" value="PRTase_dom"/>
</dbReference>
<dbReference type="AlphaFoldDB" id="A0A941EV56"/>
<dbReference type="EMBL" id="JAGSOG010000102">
    <property type="protein sequence ID" value="MBR7835614.1"/>
    <property type="molecule type" value="Genomic_DNA"/>
</dbReference>